<dbReference type="AlphaFoldDB" id="A0A0B2A115"/>
<accession>A0A0B2A115</accession>
<dbReference type="Proteomes" id="UP000031030">
    <property type="component" value="Unassembled WGS sequence"/>
</dbReference>
<evidence type="ECO:0000313" key="2">
    <source>
        <dbReference type="Proteomes" id="UP000031030"/>
    </source>
</evidence>
<name>A0A0B2A115_9MICO</name>
<proteinExistence type="predicted"/>
<protein>
    <submittedName>
        <fullName evidence="1">Uncharacterized protein</fullName>
    </submittedName>
</protein>
<organism evidence="1 2">
    <name type="scientific">Microbacterium mangrovi</name>
    <dbReference type="NCBI Taxonomy" id="1348253"/>
    <lineage>
        <taxon>Bacteria</taxon>
        <taxon>Bacillati</taxon>
        <taxon>Actinomycetota</taxon>
        <taxon>Actinomycetes</taxon>
        <taxon>Micrococcales</taxon>
        <taxon>Microbacteriaceae</taxon>
        <taxon>Microbacterium</taxon>
    </lineage>
</organism>
<keyword evidence="2" id="KW-1185">Reference proteome</keyword>
<comment type="caution">
    <text evidence="1">The sequence shown here is derived from an EMBL/GenBank/DDBJ whole genome shotgun (WGS) entry which is preliminary data.</text>
</comment>
<gene>
    <name evidence="1" type="ORF">LK09_12950</name>
</gene>
<dbReference type="EMBL" id="JTDK01000011">
    <property type="protein sequence ID" value="KHK97165.1"/>
    <property type="molecule type" value="Genomic_DNA"/>
</dbReference>
<evidence type="ECO:0000313" key="1">
    <source>
        <dbReference type="EMBL" id="KHK97165.1"/>
    </source>
</evidence>
<sequence length="444" mass="47859">MAASPHVLNNSANRAIPARWRSVSLALLALSQHKVAPVSAVPLPRTDPVTDDAVTALWIAAVVDESTHHKSVAVRAALRAVSRVKSLNSLARWRVVDACEREQLQCTQYKRSQIAENSHNGPVGWALDVWASVELSRRGYMLEGPPIDQVMQAASSRLSKLADGNDVEAAALARAIHAGGGGPELFAAYLHRAQSRLDRSSGLYRQHVEFVGTIDNTYEAKLALGDAFTALADAHGTFHSVEDSLERDQSMNDATKARALAIVAGHHPLTTPQQAIRDDIVRRIEQRSYSVDDARSLAAILEALLNAGITVPGVTVKPALVTNANEGVVDAILVLAQDHVLANSDEILTYYDSYVVHLPSAITSDGITSPWLFYRLAVLDGADVDWGQQVAAVAAIVSHRIGCTGHPAMARATGDPRHPLDCDLAQTALLVNTQFGVEYDRDDR</sequence>
<reference evidence="1 2" key="1">
    <citation type="submission" date="2014-11" db="EMBL/GenBank/DDBJ databases">
        <title>Genome sequence of Microbacterium mangrovi MUSC 115(T).</title>
        <authorList>
            <person name="Lee L.-H."/>
        </authorList>
    </citation>
    <scope>NUCLEOTIDE SEQUENCE [LARGE SCALE GENOMIC DNA]</scope>
    <source>
        <strain evidence="1 2">MUSC 115</strain>
    </source>
</reference>